<evidence type="ECO:0000256" key="6">
    <source>
        <dbReference type="ARBA" id="ARBA00022692"/>
    </source>
</evidence>
<feature type="transmembrane region" description="Helical" evidence="9">
    <location>
        <begin position="270"/>
        <end position="293"/>
    </location>
</feature>
<feature type="transmembrane region" description="Helical" evidence="9">
    <location>
        <begin position="151"/>
        <end position="170"/>
    </location>
</feature>
<evidence type="ECO:0000256" key="10">
    <source>
        <dbReference type="RuleBase" id="RU363054"/>
    </source>
</evidence>
<dbReference type="InterPro" id="IPR000515">
    <property type="entry name" value="MetI-like"/>
</dbReference>
<evidence type="ECO:0000256" key="1">
    <source>
        <dbReference type="ARBA" id="ARBA00004651"/>
    </source>
</evidence>
<keyword evidence="6 9" id="KW-0812">Transmembrane</keyword>
<evidence type="ECO:0000256" key="9">
    <source>
        <dbReference type="RuleBase" id="RU363032"/>
    </source>
</evidence>
<accession>A0A8S0WNM6</accession>
<dbReference type="CDD" id="cd06261">
    <property type="entry name" value="TM_PBP2"/>
    <property type="match status" value="1"/>
</dbReference>
<dbReference type="PROSITE" id="PS50928">
    <property type="entry name" value="ABC_TM1"/>
    <property type="match status" value="1"/>
</dbReference>
<feature type="transmembrane region" description="Helical" evidence="9">
    <location>
        <begin position="21"/>
        <end position="45"/>
    </location>
</feature>
<comment type="caution">
    <text evidence="10">Lacks conserved residue(s) required for the propagation of feature annotation.</text>
</comment>
<gene>
    <name evidence="12" type="ORF">METHB2_220027</name>
</gene>
<feature type="transmembrane region" description="Helical" evidence="9">
    <location>
        <begin position="114"/>
        <end position="139"/>
    </location>
</feature>
<organism evidence="12 13">
    <name type="scientific">Candidatus Methylobacter favarea</name>
    <dbReference type="NCBI Taxonomy" id="2707345"/>
    <lineage>
        <taxon>Bacteria</taxon>
        <taxon>Pseudomonadati</taxon>
        <taxon>Pseudomonadota</taxon>
        <taxon>Gammaproteobacteria</taxon>
        <taxon>Methylococcales</taxon>
        <taxon>Methylococcaceae</taxon>
        <taxon>Methylobacter</taxon>
    </lineage>
</organism>
<comment type="similarity">
    <text evidence="2 10">Belongs to the binding-protein-dependent transport system permease family. CysTW subfamily.</text>
</comment>
<dbReference type="InterPro" id="IPR051124">
    <property type="entry name" value="Phosphate_Transport_Permease"/>
</dbReference>
<dbReference type="Gene3D" id="1.10.3720.10">
    <property type="entry name" value="MetI-like"/>
    <property type="match status" value="1"/>
</dbReference>
<dbReference type="EMBL" id="CADCXN010000050">
    <property type="protein sequence ID" value="CAA9890455.1"/>
    <property type="molecule type" value="Genomic_DNA"/>
</dbReference>
<keyword evidence="4" id="KW-1003">Cell membrane</keyword>
<dbReference type="GO" id="GO:0005315">
    <property type="term" value="F:phosphate transmembrane transporter activity"/>
    <property type="evidence" value="ECO:0007669"/>
    <property type="project" value="InterPro"/>
</dbReference>
<feature type="transmembrane region" description="Helical" evidence="9">
    <location>
        <begin position="65"/>
        <end position="94"/>
    </location>
</feature>
<dbReference type="Pfam" id="PF00528">
    <property type="entry name" value="BPD_transp_1"/>
    <property type="match status" value="1"/>
</dbReference>
<dbReference type="PANTHER" id="PTHR30425:SF1">
    <property type="entry name" value="PHOSPHATE TRANSPORT SYSTEM PERMEASE PROTEIN PSTC"/>
    <property type="match status" value="1"/>
</dbReference>
<dbReference type="Proteomes" id="UP000494216">
    <property type="component" value="Unassembled WGS sequence"/>
</dbReference>
<evidence type="ECO:0000313" key="13">
    <source>
        <dbReference type="Proteomes" id="UP000494216"/>
    </source>
</evidence>
<evidence type="ECO:0000256" key="4">
    <source>
        <dbReference type="ARBA" id="ARBA00022475"/>
    </source>
</evidence>
<name>A0A8S0WNM6_9GAMM</name>
<evidence type="ECO:0000256" key="2">
    <source>
        <dbReference type="ARBA" id="ARBA00007069"/>
    </source>
</evidence>
<dbReference type="GO" id="GO:0006817">
    <property type="term" value="P:phosphate ion transport"/>
    <property type="evidence" value="ECO:0007669"/>
    <property type="project" value="UniProtKB-KW"/>
</dbReference>
<dbReference type="InterPro" id="IPR035906">
    <property type="entry name" value="MetI-like_sf"/>
</dbReference>
<comment type="function">
    <text evidence="10">Part of the binding-protein-dependent transport system for phosphate; probably responsible for the translocation of the substrate across the membrane.</text>
</comment>
<comment type="caution">
    <text evidence="12">The sequence shown here is derived from an EMBL/GenBank/DDBJ whole genome shotgun (WGS) entry which is preliminary data.</text>
</comment>
<dbReference type="GO" id="GO:0005886">
    <property type="term" value="C:plasma membrane"/>
    <property type="evidence" value="ECO:0007669"/>
    <property type="project" value="UniProtKB-SubCell"/>
</dbReference>
<keyword evidence="3 9" id="KW-0813">Transport</keyword>
<keyword evidence="8 9" id="KW-0472">Membrane</keyword>
<keyword evidence="5 10" id="KW-0592">Phosphate transport</keyword>
<dbReference type="PANTHER" id="PTHR30425">
    <property type="entry name" value="PHOSPHATE TRANSPORT SYSTEM PERMEASE PROTEIN PST"/>
    <property type="match status" value="1"/>
</dbReference>
<dbReference type="InterPro" id="IPR011864">
    <property type="entry name" value="Phosphate_PstC"/>
</dbReference>
<evidence type="ECO:0000256" key="8">
    <source>
        <dbReference type="ARBA" id="ARBA00023136"/>
    </source>
</evidence>
<sequence length="301" mass="32597">MKGKKLSVIPVMSAWSNRIGRAYILISTLISAIIILLIALVLFIYSWEAISQQRADLFTSIWNPAAGQFGILAMLYGSLMVTVIALAIAIPLGLATALFTSEMLGVRYRFHVKFLLELLAGIPSVLYGLIGVAFFSVWLGDLFDLQSGRTILTAGILLAIMVLPTIITLGDDALHNVPRQYREAAQGLGLYPHEVIIHIVLPLAKTDIAGAVLLALGRALGETMAVMLVIGGIDKIPPSLVNIMVPGQTITSKLGREIEETAFASMHFSALIFMGLALLVMVLALTAIAQHYFRPGLRLYE</sequence>
<evidence type="ECO:0000256" key="3">
    <source>
        <dbReference type="ARBA" id="ARBA00022448"/>
    </source>
</evidence>
<comment type="subcellular location">
    <subcellularLocation>
        <location evidence="10">Cell inner membrane</location>
        <topology evidence="10">Multi-pass membrane protein</topology>
    </subcellularLocation>
    <subcellularLocation>
        <location evidence="1 9">Cell membrane</location>
        <topology evidence="1 9">Multi-pass membrane protein</topology>
    </subcellularLocation>
</comment>
<evidence type="ECO:0000256" key="7">
    <source>
        <dbReference type="ARBA" id="ARBA00022989"/>
    </source>
</evidence>
<evidence type="ECO:0000313" key="12">
    <source>
        <dbReference type="EMBL" id="CAA9890455.1"/>
    </source>
</evidence>
<keyword evidence="7 9" id="KW-1133">Transmembrane helix</keyword>
<dbReference type="NCBIfam" id="TIGR02138">
    <property type="entry name" value="phosphate_pstC"/>
    <property type="match status" value="1"/>
</dbReference>
<dbReference type="SUPFAM" id="SSF161098">
    <property type="entry name" value="MetI-like"/>
    <property type="match status" value="1"/>
</dbReference>
<protein>
    <recommendedName>
        <fullName evidence="10">Phosphate transport system permease protein</fullName>
    </recommendedName>
</protein>
<keyword evidence="10" id="KW-0997">Cell inner membrane</keyword>
<feature type="domain" description="ABC transmembrane type-1" evidence="11">
    <location>
        <begin position="75"/>
        <end position="289"/>
    </location>
</feature>
<keyword evidence="13" id="KW-1185">Reference proteome</keyword>
<dbReference type="AlphaFoldDB" id="A0A8S0WNM6"/>
<proteinExistence type="inferred from homology"/>
<evidence type="ECO:0000256" key="5">
    <source>
        <dbReference type="ARBA" id="ARBA00022592"/>
    </source>
</evidence>
<reference evidence="12 13" key="1">
    <citation type="submission" date="2020-02" db="EMBL/GenBank/DDBJ databases">
        <authorList>
            <person name="Hogendoorn C."/>
        </authorList>
    </citation>
    <scope>NUCLEOTIDE SEQUENCE [LARGE SCALE GENOMIC DNA]</scope>
    <source>
        <strain evidence="12">METHB21</strain>
    </source>
</reference>
<evidence type="ECO:0000259" key="11">
    <source>
        <dbReference type="PROSITE" id="PS50928"/>
    </source>
</evidence>